<keyword evidence="3" id="KW-0378">Hydrolase</keyword>
<name>A0AAV7JEL0_9METZ</name>
<dbReference type="GO" id="GO:0005737">
    <property type="term" value="C:cytoplasm"/>
    <property type="evidence" value="ECO:0007669"/>
    <property type="project" value="TreeGrafter"/>
</dbReference>
<dbReference type="SMART" id="SM00195">
    <property type="entry name" value="DSPc"/>
    <property type="match status" value="1"/>
</dbReference>
<dbReference type="InterPro" id="IPR020422">
    <property type="entry name" value="TYR_PHOSPHATASE_DUAL_dom"/>
</dbReference>
<dbReference type="SUPFAM" id="SSF52799">
    <property type="entry name" value="(Phosphotyrosine protein) phosphatases II"/>
    <property type="match status" value="1"/>
</dbReference>
<evidence type="ECO:0000259" key="6">
    <source>
        <dbReference type="PROSITE" id="PS50056"/>
    </source>
</evidence>
<dbReference type="GO" id="GO:0017017">
    <property type="term" value="F:MAP kinase tyrosine/serine/threonine phosphatase activity"/>
    <property type="evidence" value="ECO:0007669"/>
    <property type="project" value="TreeGrafter"/>
</dbReference>
<evidence type="ECO:0000256" key="2">
    <source>
        <dbReference type="ARBA" id="ARBA00013064"/>
    </source>
</evidence>
<protein>
    <recommendedName>
        <fullName evidence="2">protein-tyrosine-phosphatase</fullName>
        <ecNumber evidence="2">3.1.3.48</ecNumber>
    </recommendedName>
</protein>
<dbReference type="GO" id="GO:0008330">
    <property type="term" value="F:protein tyrosine/threonine phosphatase activity"/>
    <property type="evidence" value="ECO:0007669"/>
    <property type="project" value="TreeGrafter"/>
</dbReference>
<comment type="similarity">
    <text evidence="1">Belongs to the protein-tyrosine phosphatase family. Non-receptor class dual specificity subfamily.</text>
</comment>
<accession>A0AAV7JEL0</accession>
<evidence type="ECO:0000256" key="3">
    <source>
        <dbReference type="ARBA" id="ARBA00022801"/>
    </source>
</evidence>
<feature type="domain" description="Tyrosine-protein phosphatase" evidence="5">
    <location>
        <begin position="72"/>
        <end position="228"/>
    </location>
</feature>
<dbReference type="EC" id="3.1.3.48" evidence="2"/>
<gene>
    <name evidence="7" type="ORF">LOD99_9087</name>
</gene>
<dbReference type="Proteomes" id="UP001165289">
    <property type="component" value="Unassembled WGS sequence"/>
</dbReference>
<evidence type="ECO:0000256" key="1">
    <source>
        <dbReference type="ARBA" id="ARBA00008601"/>
    </source>
</evidence>
<organism evidence="7 8">
    <name type="scientific">Oopsacas minuta</name>
    <dbReference type="NCBI Taxonomy" id="111878"/>
    <lineage>
        <taxon>Eukaryota</taxon>
        <taxon>Metazoa</taxon>
        <taxon>Porifera</taxon>
        <taxon>Hexactinellida</taxon>
        <taxon>Hexasterophora</taxon>
        <taxon>Lyssacinosida</taxon>
        <taxon>Leucopsacidae</taxon>
        <taxon>Oopsacas</taxon>
    </lineage>
</organism>
<evidence type="ECO:0000256" key="4">
    <source>
        <dbReference type="ARBA" id="ARBA00022912"/>
    </source>
</evidence>
<dbReference type="InterPro" id="IPR000340">
    <property type="entry name" value="Dual-sp_phosphatase_cat-dom"/>
</dbReference>
<evidence type="ECO:0000259" key="5">
    <source>
        <dbReference type="PROSITE" id="PS50054"/>
    </source>
</evidence>
<dbReference type="EMBL" id="JAKMXF010000350">
    <property type="protein sequence ID" value="KAI6646895.1"/>
    <property type="molecule type" value="Genomic_DNA"/>
</dbReference>
<dbReference type="InterPro" id="IPR016130">
    <property type="entry name" value="Tyr_Pase_AS"/>
</dbReference>
<dbReference type="AlphaFoldDB" id="A0AAV7JEL0"/>
<evidence type="ECO:0000313" key="8">
    <source>
        <dbReference type="Proteomes" id="UP001165289"/>
    </source>
</evidence>
<reference evidence="7 8" key="1">
    <citation type="journal article" date="2023" name="BMC Biol.">
        <title>The compact genome of the sponge Oopsacas minuta (Hexactinellida) is lacking key metazoan core genes.</title>
        <authorList>
            <person name="Santini S."/>
            <person name="Schenkelaars Q."/>
            <person name="Jourda C."/>
            <person name="Duchesne M."/>
            <person name="Belahbib H."/>
            <person name="Rocher C."/>
            <person name="Selva M."/>
            <person name="Riesgo A."/>
            <person name="Vervoort M."/>
            <person name="Leys S.P."/>
            <person name="Kodjabachian L."/>
            <person name="Le Bivic A."/>
            <person name="Borchiellini C."/>
            <person name="Claverie J.M."/>
            <person name="Renard E."/>
        </authorList>
    </citation>
    <scope>NUCLEOTIDE SEQUENCE [LARGE SCALE GENOMIC DNA]</scope>
    <source>
        <strain evidence="7">SPO-2</strain>
    </source>
</reference>
<keyword evidence="4" id="KW-0904">Protein phosphatase</keyword>
<dbReference type="PROSITE" id="PS50054">
    <property type="entry name" value="TYR_PHOSPHATASE_DUAL"/>
    <property type="match status" value="1"/>
</dbReference>
<dbReference type="GO" id="GO:0043409">
    <property type="term" value="P:negative regulation of MAPK cascade"/>
    <property type="evidence" value="ECO:0007669"/>
    <property type="project" value="TreeGrafter"/>
</dbReference>
<comment type="caution">
    <text evidence="7">The sequence shown here is derived from an EMBL/GenBank/DDBJ whole genome shotgun (WGS) entry which is preliminary data.</text>
</comment>
<sequence>MAQNIEANIFSQIHLSGEVSCEEFKPNRFKKNICVNCSNDVLKHSKDSVNESVLLEALEYTQAMEKIPSLILEGKGGLGSVYLGGYKGVINLEFLQCNNITHILNTAKGLEVTLGTKFVELVKKVNKNLSIVTKETNWVDDPSFKIELSSLKEAVLFIEEARANSGNVLVHCAQGRSRSSTAVIAYIMCKNNMKSEEATTFVKKKRMMASPNPGFEKILSTFYQSPEFNEASEKLKTCN</sequence>
<dbReference type="Pfam" id="PF00782">
    <property type="entry name" value="DSPc"/>
    <property type="match status" value="1"/>
</dbReference>
<feature type="domain" description="Tyrosine specific protein phosphatases" evidence="6">
    <location>
        <begin position="149"/>
        <end position="206"/>
    </location>
</feature>
<dbReference type="CDD" id="cd14498">
    <property type="entry name" value="DSP"/>
    <property type="match status" value="1"/>
</dbReference>
<proteinExistence type="inferred from homology"/>
<evidence type="ECO:0000313" key="7">
    <source>
        <dbReference type="EMBL" id="KAI6646895.1"/>
    </source>
</evidence>
<keyword evidence="8" id="KW-1185">Reference proteome</keyword>
<dbReference type="PROSITE" id="PS50056">
    <property type="entry name" value="TYR_PHOSPHATASE_2"/>
    <property type="match status" value="1"/>
</dbReference>
<dbReference type="GO" id="GO:0033550">
    <property type="term" value="F:MAP kinase tyrosine phosphatase activity"/>
    <property type="evidence" value="ECO:0007669"/>
    <property type="project" value="TreeGrafter"/>
</dbReference>
<dbReference type="PROSITE" id="PS00383">
    <property type="entry name" value="TYR_PHOSPHATASE_1"/>
    <property type="match status" value="1"/>
</dbReference>
<dbReference type="PANTHER" id="PTHR10159">
    <property type="entry name" value="DUAL SPECIFICITY PROTEIN PHOSPHATASE"/>
    <property type="match status" value="1"/>
</dbReference>
<dbReference type="InterPro" id="IPR029021">
    <property type="entry name" value="Prot-tyrosine_phosphatase-like"/>
</dbReference>
<dbReference type="InterPro" id="IPR000387">
    <property type="entry name" value="Tyr_Pase_dom"/>
</dbReference>
<dbReference type="PANTHER" id="PTHR10159:SF511">
    <property type="entry name" value="DUAL SPECIFICITY PROTEIN PHOSPHATASE 1"/>
    <property type="match status" value="1"/>
</dbReference>
<dbReference type="Gene3D" id="3.90.190.10">
    <property type="entry name" value="Protein tyrosine phosphatase superfamily"/>
    <property type="match status" value="1"/>
</dbReference>